<evidence type="ECO:0000256" key="3">
    <source>
        <dbReference type="ARBA" id="ARBA00022771"/>
    </source>
</evidence>
<dbReference type="OrthoDB" id="436852at2759"/>
<dbReference type="InterPro" id="IPR001965">
    <property type="entry name" value="Znf_PHD"/>
</dbReference>
<keyword evidence="5" id="KW-0539">Nucleus</keyword>
<dbReference type="GeneID" id="54783083"/>
<dbReference type="OMA" id="NDSAPMD"/>
<dbReference type="SMART" id="SM00249">
    <property type="entry name" value="PHD"/>
    <property type="match status" value="1"/>
</dbReference>
<dbReference type="VEuPathDB" id="FungiDB:DIURU_004432"/>
<evidence type="ECO:0000313" key="10">
    <source>
        <dbReference type="Proteomes" id="UP000449547"/>
    </source>
</evidence>
<gene>
    <name evidence="9" type="ORF">DIURU_004432</name>
</gene>
<dbReference type="AlphaFoldDB" id="A0A642UHB1"/>
<feature type="compositionally biased region" description="Basic and acidic residues" evidence="7">
    <location>
        <begin position="309"/>
        <end position="321"/>
    </location>
</feature>
<dbReference type="InterPro" id="IPR019787">
    <property type="entry name" value="Znf_PHD-finger"/>
</dbReference>
<dbReference type="PROSITE" id="PS01359">
    <property type="entry name" value="ZF_PHD_1"/>
    <property type="match status" value="1"/>
</dbReference>
<evidence type="ECO:0000256" key="5">
    <source>
        <dbReference type="ARBA" id="ARBA00023242"/>
    </source>
</evidence>
<evidence type="ECO:0000256" key="2">
    <source>
        <dbReference type="ARBA" id="ARBA00022723"/>
    </source>
</evidence>
<dbReference type="Gene3D" id="3.30.40.10">
    <property type="entry name" value="Zinc/RING finger domain, C3HC4 (zinc finger)"/>
    <property type="match status" value="1"/>
</dbReference>
<sequence>MTIDEEYARYQAAPKFNQYGEELYCICRKPDKGQLMICCDGCENWFHFRCLHLKNEWQSLVHKFYCQFCEHRGVGVSKWKRKCRLSWCFNPVVDSKYCSKEHGLIYIREALEQSADIKKIVNSVESYEHLTKLGQNLPEPPAVIAYHQGDLSQLPPDLADELSNISKQITKLTSEQESIKAEVSQYNRIKDAIKSYNEAHKVKGKKSDICGYNRDETEIVDEEGQLKVDSVCLNDRRRCIHNGWLGLLFDEAYVSSERKAETKRKLENEVTQKLQQYSVSIYENEGVIPETTKKESNGDIVMADANTEVEGKADGKAEDIKSNNTGAEPEKPVESQPSDNNDSAPMDIDDKPEDKEDQATNGETIANQSPQTNTELKSEASPEDERSDGATQKPSIANLLS</sequence>
<evidence type="ECO:0000256" key="4">
    <source>
        <dbReference type="ARBA" id="ARBA00022833"/>
    </source>
</evidence>
<dbReference type="InterPro" id="IPR011011">
    <property type="entry name" value="Znf_FYVE_PHD"/>
</dbReference>
<feature type="compositionally biased region" description="Basic and acidic residues" evidence="7">
    <location>
        <begin position="348"/>
        <end position="358"/>
    </location>
</feature>
<dbReference type="PROSITE" id="PS50016">
    <property type="entry name" value="ZF_PHD_2"/>
    <property type="match status" value="1"/>
</dbReference>
<keyword evidence="10" id="KW-1185">Reference proteome</keyword>
<name>A0A642UHB1_DIURU</name>
<dbReference type="SUPFAM" id="SSF57903">
    <property type="entry name" value="FYVE/PHD zinc finger"/>
    <property type="match status" value="1"/>
</dbReference>
<protein>
    <recommendedName>
        <fullName evidence="8">PHD-type domain-containing protein</fullName>
    </recommendedName>
</protein>
<evidence type="ECO:0000256" key="1">
    <source>
        <dbReference type="ARBA" id="ARBA00004123"/>
    </source>
</evidence>
<dbReference type="Proteomes" id="UP000449547">
    <property type="component" value="Unassembled WGS sequence"/>
</dbReference>
<dbReference type="RefSeq" id="XP_034010728.1">
    <property type="nucleotide sequence ID" value="XM_034157305.1"/>
</dbReference>
<evidence type="ECO:0000256" key="7">
    <source>
        <dbReference type="SAM" id="MobiDB-lite"/>
    </source>
</evidence>
<comment type="subcellular location">
    <subcellularLocation>
        <location evidence="1">Nucleus</location>
    </subcellularLocation>
</comment>
<keyword evidence="3 6" id="KW-0863">Zinc-finger</keyword>
<feature type="compositionally biased region" description="Polar residues" evidence="7">
    <location>
        <begin position="389"/>
        <end position="401"/>
    </location>
</feature>
<dbReference type="EMBL" id="SWFT01000130">
    <property type="protein sequence ID" value="KAA8899051.1"/>
    <property type="molecule type" value="Genomic_DNA"/>
</dbReference>
<proteinExistence type="predicted"/>
<dbReference type="PANTHER" id="PTHR46174:SF1">
    <property type="entry name" value="CXXC-TYPE ZINC FINGER PROTEIN 1"/>
    <property type="match status" value="1"/>
</dbReference>
<comment type="caution">
    <text evidence="9">The sequence shown here is derived from an EMBL/GenBank/DDBJ whole genome shotgun (WGS) entry which is preliminary data.</text>
</comment>
<organism evidence="9 10">
    <name type="scientific">Diutina rugosa</name>
    <name type="common">Yeast</name>
    <name type="synonym">Candida rugosa</name>
    <dbReference type="NCBI Taxonomy" id="5481"/>
    <lineage>
        <taxon>Eukaryota</taxon>
        <taxon>Fungi</taxon>
        <taxon>Dikarya</taxon>
        <taxon>Ascomycota</taxon>
        <taxon>Saccharomycotina</taxon>
        <taxon>Pichiomycetes</taxon>
        <taxon>Debaryomycetaceae</taxon>
        <taxon>Diutina</taxon>
    </lineage>
</organism>
<dbReference type="InterPro" id="IPR037869">
    <property type="entry name" value="Spp1/CFP1"/>
</dbReference>
<accession>A0A642UHB1</accession>
<feature type="region of interest" description="Disordered" evidence="7">
    <location>
        <begin position="307"/>
        <end position="401"/>
    </location>
</feature>
<evidence type="ECO:0000259" key="8">
    <source>
        <dbReference type="PROSITE" id="PS50016"/>
    </source>
</evidence>
<dbReference type="GO" id="GO:0048188">
    <property type="term" value="C:Set1C/COMPASS complex"/>
    <property type="evidence" value="ECO:0007669"/>
    <property type="project" value="InterPro"/>
</dbReference>
<feature type="compositionally biased region" description="Polar residues" evidence="7">
    <location>
        <begin position="359"/>
        <end position="375"/>
    </location>
</feature>
<dbReference type="GO" id="GO:0008270">
    <property type="term" value="F:zinc ion binding"/>
    <property type="evidence" value="ECO:0007669"/>
    <property type="project" value="UniProtKB-KW"/>
</dbReference>
<keyword evidence="4" id="KW-0862">Zinc</keyword>
<keyword evidence="2" id="KW-0479">Metal-binding</keyword>
<feature type="domain" description="PHD-type" evidence="8">
    <location>
        <begin position="22"/>
        <end position="72"/>
    </location>
</feature>
<dbReference type="GO" id="GO:0045893">
    <property type="term" value="P:positive regulation of DNA-templated transcription"/>
    <property type="evidence" value="ECO:0007669"/>
    <property type="project" value="TreeGrafter"/>
</dbReference>
<dbReference type="PANTHER" id="PTHR46174">
    <property type="entry name" value="CXXC-TYPE ZINC FINGER PROTEIN 1"/>
    <property type="match status" value="1"/>
</dbReference>
<reference evidence="9 10" key="1">
    <citation type="submission" date="2019-07" db="EMBL/GenBank/DDBJ databases">
        <title>Genome assembly of two rare yeast pathogens: Diutina rugosa and Trichomonascus ciferrii.</title>
        <authorList>
            <person name="Mixao V."/>
            <person name="Saus E."/>
            <person name="Hansen A."/>
            <person name="Lass-Flor C."/>
            <person name="Gabaldon T."/>
        </authorList>
    </citation>
    <scope>NUCLEOTIDE SEQUENCE [LARGE SCALE GENOMIC DNA]</scope>
    <source>
        <strain evidence="9 10">CBS 613</strain>
    </source>
</reference>
<dbReference type="Pfam" id="PF00628">
    <property type="entry name" value="PHD"/>
    <property type="match status" value="1"/>
</dbReference>
<feature type="compositionally biased region" description="Basic and acidic residues" evidence="7">
    <location>
        <begin position="376"/>
        <end position="388"/>
    </location>
</feature>
<evidence type="ECO:0000256" key="6">
    <source>
        <dbReference type="PROSITE-ProRule" id="PRU00146"/>
    </source>
</evidence>
<dbReference type="InterPro" id="IPR019786">
    <property type="entry name" value="Zinc_finger_PHD-type_CS"/>
</dbReference>
<dbReference type="InterPro" id="IPR013083">
    <property type="entry name" value="Znf_RING/FYVE/PHD"/>
</dbReference>
<evidence type="ECO:0000313" key="9">
    <source>
        <dbReference type="EMBL" id="KAA8899051.1"/>
    </source>
</evidence>